<keyword evidence="8 10" id="KW-0472">Membrane</keyword>
<dbReference type="PANTHER" id="PTHR16228">
    <property type="entry name" value="DIVALENT CATION TRANSPORTER SOLUTE CARRIER FAMILY 41"/>
    <property type="match status" value="1"/>
</dbReference>
<reference evidence="12 13" key="1">
    <citation type="submission" date="2016-06" db="EMBL/GenBank/DDBJ databases">
        <title>Evolution of pathogenesis and genome organization in the Tremellales.</title>
        <authorList>
            <person name="Cuomo C."/>
            <person name="Litvintseva A."/>
            <person name="Heitman J."/>
            <person name="Chen Y."/>
            <person name="Sun S."/>
            <person name="Springer D."/>
            <person name="Dromer F."/>
            <person name="Young S."/>
            <person name="Zeng Q."/>
            <person name="Chapman S."/>
            <person name="Gujja S."/>
            <person name="Saif S."/>
            <person name="Birren B."/>
        </authorList>
    </citation>
    <scope>NUCLEOTIDE SEQUENCE [LARGE SCALE GENOMIC DNA]</scope>
    <source>
        <strain evidence="12 13">ATCC 28783</strain>
    </source>
</reference>
<keyword evidence="7" id="KW-0406">Ion transport</keyword>
<comment type="subcellular location">
    <subcellularLocation>
        <location evidence="1">Membrane</location>
        <topology evidence="1">Multi-pass membrane protein</topology>
    </subcellularLocation>
</comment>
<evidence type="ECO:0000256" key="3">
    <source>
        <dbReference type="ARBA" id="ARBA00022448"/>
    </source>
</evidence>
<feature type="transmembrane region" description="Helical" evidence="10">
    <location>
        <begin position="226"/>
        <end position="254"/>
    </location>
</feature>
<feature type="transmembrane region" description="Helical" evidence="10">
    <location>
        <begin position="530"/>
        <end position="555"/>
    </location>
</feature>
<keyword evidence="5" id="KW-0460">Magnesium</keyword>
<feature type="transmembrane region" description="Helical" evidence="10">
    <location>
        <begin position="302"/>
        <end position="328"/>
    </location>
</feature>
<evidence type="ECO:0000259" key="11">
    <source>
        <dbReference type="Pfam" id="PF01769"/>
    </source>
</evidence>
<dbReference type="InterPro" id="IPR006667">
    <property type="entry name" value="SLC41_membr_dom"/>
</dbReference>
<dbReference type="PANTHER" id="PTHR16228:SF7">
    <property type="entry name" value="SLC41A_MGTE INTEGRAL MEMBRANE DOMAIN-CONTAINING PROTEIN"/>
    <property type="match status" value="1"/>
</dbReference>
<keyword evidence="13" id="KW-1185">Reference proteome</keyword>
<feature type="compositionally biased region" description="Polar residues" evidence="9">
    <location>
        <begin position="35"/>
        <end position="44"/>
    </location>
</feature>
<dbReference type="SUPFAM" id="SSF161093">
    <property type="entry name" value="MgtE membrane domain-like"/>
    <property type="match status" value="2"/>
</dbReference>
<dbReference type="Gene3D" id="1.10.357.20">
    <property type="entry name" value="SLC41 divalent cation transporters, integral membrane domain"/>
    <property type="match status" value="2"/>
</dbReference>
<dbReference type="InterPro" id="IPR036739">
    <property type="entry name" value="SLC41_membr_dom_sf"/>
</dbReference>
<evidence type="ECO:0000256" key="4">
    <source>
        <dbReference type="ARBA" id="ARBA00022692"/>
    </source>
</evidence>
<evidence type="ECO:0000256" key="8">
    <source>
        <dbReference type="ARBA" id="ARBA00023136"/>
    </source>
</evidence>
<dbReference type="OrthoDB" id="666972at2759"/>
<evidence type="ECO:0000256" key="6">
    <source>
        <dbReference type="ARBA" id="ARBA00022989"/>
    </source>
</evidence>
<evidence type="ECO:0000256" key="7">
    <source>
        <dbReference type="ARBA" id="ARBA00023065"/>
    </source>
</evidence>
<gene>
    <name evidence="12" type="ORF">M231_06444</name>
</gene>
<feature type="domain" description="SLC41A/MgtE integral membrane" evidence="11">
    <location>
        <begin position="189"/>
        <end position="342"/>
    </location>
</feature>
<dbReference type="InParanoid" id="A0A4Q1BBV2"/>
<feature type="transmembrane region" description="Helical" evidence="10">
    <location>
        <begin position="387"/>
        <end position="404"/>
    </location>
</feature>
<evidence type="ECO:0000313" key="12">
    <source>
        <dbReference type="EMBL" id="RXK36308.1"/>
    </source>
</evidence>
<dbReference type="Proteomes" id="UP000289152">
    <property type="component" value="Unassembled WGS sequence"/>
</dbReference>
<evidence type="ECO:0000256" key="10">
    <source>
        <dbReference type="SAM" id="Phobius"/>
    </source>
</evidence>
<dbReference type="Pfam" id="PF01769">
    <property type="entry name" value="MgtE"/>
    <property type="match status" value="1"/>
</dbReference>
<name>A0A4Q1BBV2_TREME</name>
<dbReference type="EMBL" id="SDIL01000102">
    <property type="protein sequence ID" value="RXK36308.1"/>
    <property type="molecule type" value="Genomic_DNA"/>
</dbReference>
<comment type="caution">
    <text evidence="12">The sequence shown here is derived from an EMBL/GenBank/DDBJ whole genome shotgun (WGS) entry which is preliminary data.</text>
</comment>
<dbReference type="AlphaFoldDB" id="A0A4Q1BBV2"/>
<evidence type="ECO:0000256" key="9">
    <source>
        <dbReference type="SAM" id="MobiDB-lite"/>
    </source>
</evidence>
<dbReference type="VEuPathDB" id="FungiDB:TREMEDRAFT_71092"/>
<accession>A0A4Q1BBV2</accession>
<feature type="transmembrane region" description="Helical" evidence="10">
    <location>
        <begin position="356"/>
        <end position="381"/>
    </location>
</feature>
<sequence length="562" mass="60188">MSPILKRDFSEHARQARRLAALITGDPPPLDPLDQASNSLSTHSQDIELEPTRAYVTSASPRPMEEDDPGPSKLLHVSREGRRDKGKWKASDEIPPHVGLGIRVSHGLGNEDVDDDGETDHMLSNGHSMEGTVDKASGVTKLRDLSSLLFEATPSLLISLVGLVFTGELLEHLARWTVFRRVDELFILVPMVGNLNGNIEMCLSARLGTSANIGELDKRHTRRGLLLANLTLLCLQALLISAIAGFLSFLLGLATVHRLGDTPPVGTSGNQTLVEEGDPGLAVGEQDFREGYTRPGWQQLTMVLATGMCSAGISAAVLGSFMSSVVVISRWAGVDPGKSNSPCNGKMLYADMVDNITPPVASCGGDLLTLFILALLGSALVGTMNTPLPLIAVVVMVVAAAWFTKRVMRNEWVKNIAKGGWAPLIGAMLISSGTGMVLDRGVSKYRGFALLAISMTGLTGSIGAIHANRLSTSLHTRLHPLHPSASSHSPPRGLSALQGGTTLFFLAFPCLACFLFFVDWAGWIDLSLGWAGWVSYALTTGISLCIAHGLTLYFWSRDLDPE</sequence>
<keyword evidence="4 10" id="KW-0812">Transmembrane</keyword>
<keyword evidence="6 10" id="KW-1133">Transmembrane helix</keyword>
<keyword evidence="3" id="KW-0813">Transport</keyword>
<evidence type="ECO:0000256" key="5">
    <source>
        <dbReference type="ARBA" id="ARBA00022842"/>
    </source>
</evidence>
<evidence type="ECO:0000256" key="1">
    <source>
        <dbReference type="ARBA" id="ARBA00004141"/>
    </source>
</evidence>
<proteinExistence type="inferred from homology"/>
<dbReference type="GO" id="GO:0008324">
    <property type="term" value="F:monoatomic cation transmembrane transporter activity"/>
    <property type="evidence" value="ECO:0007669"/>
    <property type="project" value="InterPro"/>
</dbReference>
<evidence type="ECO:0000256" key="2">
    <source>
        <dbReference type="ARBA" id="ARBA00009749"/>
    </source>
</evidence>
<comment type="similarity">
    <text evidence="2">Belongs to the SLC41A transporter family.</text>
</comment>
<dbReference type="GO" id="GO:0005886">
    <property type="term" value="C:plasma membrane"/>
    <property type="evidence" value="ECO:0007669"/>
    <property type="project" value="TreeGrafter"/>
</dbReference>
<feature type="transmembrane region" description="Helical" evidence="10">
    <location>
        <begin position="416"/>
        <end position="436"/>
    </location>
</feature>
<dbReference type="InterPro" id="IPR045349">
    <property type="entry name" value="SLC41A1-3"/>
</dbReference>
<feature type="region of interest" description="Disordered" evidence="9">
    <location>
        <begin position="20"/>
        <end position="91"/>
    </location>
</feature>
<protein>
    <recommendedName>
        <fullName evidence="11">SLC41A/MgtE integral membrane domain-containing protein</fullName>
    </recommendedName>
</protein>
<evidence type="ECO:0000313" key="13">
    <source>
        <dbReference type="Proteomes" id="UP000289152"/>
    </source>
</evidence>
<feature type="compositionally biased region" description="Basic and acidic residues" evidence="9">
    <location>
        <begin position="77"/>
        <end position="91"/>
    </location>
</feature>
<feature type="transmembrane region" description="Helical" evidence="10">
    <location>
        <begin position="448"/>
        <end position="467"/>
    </location>
</feature>
<organism evidence="12 13">
    <name type="scientific">Tremella mesenterica</name>
    <name type="common">Jelly fungus</name>
    <dbReference type="NCBI Taxonomy" id="5217"/>
    <lineage>
        <taxon>Eukaryota</taxon>
        <taxon>Fungi</taxon>
        <taxon>Dikarya</taxon>
        <taxon>Basidiomycota</taxon>
        <taxon>Agaricomycotina</taxon>
        <taxon>Tremellomycetes</taxon>
        <taxon>Tremellales</taxon>
        <taxon>Tremellaceae</taxon>
        <taxon>Tremella</taxon>
    </lineage>
</organism>
<feature type="transmembrane region" description="Helical" evidence="10">
    <location>
        <begin position="502"/>
        <end position="524"/>
    </location>
</feature>